<dbReference type="EMBL" id="JAUSZV010000005">
    <property type="protein sequence ID" value="MDQ0911095.1"/>
    <property type="molecule type" value="Genomic_DNA"/>
</dbReference>
<reference evidence="1" key="1">
    <citation type="submission" date="2023-07" db="EMBL/GenBank/DDBJ databases">
        <title>Comparative genomics of wheat-associated soil bacteria to identify genetic determinants of phenazine resistance.</title>
        <authorList>
            <person name="Mouncey N."/>
        </authorList>
    </citation>
    <scope>NUCLEOTIDE SEQUENCE</scope>
    <source>
        <strain evidence="1">V4I22</strain>
    </source>
</reference>
<organism evidence="1 2">
    <name type="scientific">Streptomyces canus</name>
    <dbReference type="NCBI Taxonomy" id="58343"/>
    <lineage>
        <taxon>Bacteria</taxon>
        <taxon>Bacillati</taxon>
        <taxon>Actinomycetota</taxon>
        <taxon>Actinomycetes</taxon>
        <taxon>Kitasatosporales</taxon>
        <taxon>Streptomycetaceae</taxon>
        <taxon>Streptomyces</taxon>
        <taxon>Streptomyces aurantiacus group</taxon>
    </lineage>
</organism>
<evidence type="ECO:0000313" key="2">
    <source>
        <dbReference type="Proteomes" id="UP001234216"/>
    </source>
</evidence>
<comment type="caution">
    <text evidence="1">The sequence shown here is derived from an EMBL/GenBank/DDBJ whole genome shotgun (WGS) entry which is preliminary data.</text>
</comment>
<name>A0AAW8FPV1_9ACTN</name>
<gene>
    <name evidence="1" type="ORF">QFZ22_007080</name>
</gene>
<evidence type="ECO:0000313" key="1">
    <source>
        <dbReference type="EMBL" id="MDQ0911095.1"/>
    </source>
</evidence>
<protein>
    <submittedName>
        <fullName evidence="1">Uncharacterized protein</fullName>
    </submittedName>
</protein>
<accession>A0AAW8FPV1</accession>
<sequence>MDPNVLALAGTAGTTVVALLATDAWEQTRRGVTTLWRRFRPEAAEEIDGLLSRSRATLLAGGEPVGVESEWQLRLGALLAQHPDAAAELASLLSELTAEPSGQTISGGVHLKAHAEGSGQVYQSVRDQTVNNYR</sequence>
<proteinExistence type="predicted"/>
<dbReference type="Proteomes" id="UP001234216">
    <property type="component" value="Unassembled WGS sequence"/>
</dbReference>
<dbReference type="AlphaFoldDB" id="A0AAW8FPV1"/>